<dbReference type="PANTHER" id="PTHR44757">
    <property type="entry name" value="DIGUANYLATE CYCLASE DGCP"/>
    <property type="match status" value="1"/>
</dbReference>
<dbReference type="Proteomes" id="UP000487649">
    <property type="component" value="Unassembled WGS sequence"/>
</dbReference>
<dbReference type="PROSITE" id="PS50112">
    <property type="entry name" value="PAS"/>
    <property type="match status" value="2"/>
</dbReference>
<dbReference type="InterPro" id="IPR043128">
    <property type="entry name" value="Rev_trsase/Diguanyl_cyclase"/>
</dbReference>
<dbReference type="SUPFAM" id="SSF55785">
    <property type="entry name" value="PYP-like sensor domain (PAS domain)"/>
    <property type="match status" value="2"/>
</dbReference>
<dbReference type="InterPro" id="IPR035965">
    <property type="entry name" value="PAS-like_dom_sf"/>
</dbReference>
<reference evidence="3 5" key="1">
    <citation type="journal article" date="2019" name="Nat. Med.">
        <title>A library of human gut bacterial isolates paired with longitudinal multiomics data enables mechanistic microbiome research.</title>
        <authorList>
            <person name="Poyet M."/>
            <person name="Groussin M."/>
            <person name="Gibbons S.M."/>
            <person name="Avila-Pacheco J."/>
            <person name="Jiang X."/>
            <person name="Kearney S.M."/>
            <person name="Perrotta A.R."/>
            <person name="Berdy B."/>
            <person name="Zhao S."/>
            <person name="Lieberman T.D."/>
            <person name="Swanson P.K."/>
            <person name="Smith M."/>
            <person name="Roesemann S."/>
            <person name="Alexander J.E."/>
            <person name="Rich S.A."/>
            <person name="Livny J."/>
            <person name="Vlamakis H."/>
            <person name="Clish C."/>
            <person name="Bullock K."/>
            <person name="Deik A."/>
            <person name="Scott J."/>
            <person name="Pierce K.A."/>
            <person name="Xavier R.J."/>
            <person name="Alm E.J."/>
        </authorList>
    </citation>
    <scope>NUCLEOTIDE SEQUENCE [LARGE SCALE GENOMIC DNA]</scope>
    <source>
        <strain evidence="4">BIOML-A179</strain>
        <strain evidence="3 5">BIOML-A198</strain>
    </source>
</reference>
<evidence type="ECO:0000313" key="5">
    <source>
        <dbReference type="Proteomes" id="UP000487649"/>
    </source>
</evidence>
<proteinExistence type="predicted"/>
<evidence type="ECO:0000259" key="2">
    <source>
        <dbReference type="PROSITE" id="PS50887"/>
    </source>
</evidence>
<dbReference type="SMART" id="SM00267">
    <property type="entry name" value="GGDEF"/>
    <property type="match status" value="1"/>
</dbReference>
<dbReference type="PROSITE" id="PS50887">
    <property type="entry name" value="GGDEF"/>
    <property type="match status" value="1"/>
</dbReference>
<dbReference type="AlphaFoldDB" id="A0A6I3N8Q9"/>
<dbReference type="InterPro" id="IPR029787">
    <property type="entry name" value="Nucleotide_cyclase"/>
</dbReference>
<dbReference type="RefSeq" id="WP_006784501.1">
    <property type="nucleotide sequence ID" value="NZ_CABJBH010000002.1"/>
</dbReference>
<gene>
    <name evidence="4" type="ORF">GMA64_06245</name>
    <name evidence="3" type="ORF">GMA92_02135</name>
</gene>
<dbReference type="NCBIfam" id="TIGR00229">
    <property type="entry name" value="sensory_box"/>
    <property type="match status" value="1"/>
</dbReference>
<dbReference type="InterPro" id="IPR000160">
    <property type="entry name" value="GGDEF_dom"/>
</dbReference>
<dbReference type="InterPro" id="IPR052155">
    <property type="entry name" value="Biofilm_reg_signaling"/>
</dbReference>
<dbReference type="SUPFAM" id="SSF55073">
    <property type="entry name" value="Nucleotide cyclase"/>
    <property type="match status" value="1"/>
</dbReference>
<evidence type="ECO:0000259" key="1">
    <source>
        <dbReference type="PROSITE" id="PS50112"/>
    </source>
</evidence>
<dbReference type="Pfam" id="PF00990">
    <property type="entry name" value="GGDEF"/>
    <property type="match status" value="1"/>
</dbReference>
<dbReference type="Gene3D" id="3.30.70.270">
    <property type="match status" value="1"/>
</dbReference>
<feature type="domain" description="PAS" evidence="1">
    <location>
        <begin position="7"/>
        <end position="48"/>
    </location>
</feature>
<organism evidence="3 5">
    <name type="scientific">Turicibacter sanguinis</name>
    <dbReference type="NCBI Taxonomy" id="154288"/>
    <lineage>
        <taxon>Bacteria</taxon>
        <taxon>Bacillati</taxon>
        <taxon>Bacillota</taxon>
        <taxon>Erysipelotrichia</taxon>
        <taxon>Erysipelotrichales</taxon>
        <taxon>Turicibacteraceae</taxon>
        <taxon>Turicibacter</taxon>
    </lineage>
</organism>
<dbReference type="SMART" id="SM00091">
    <property type="entry name" value="PAS"/>
    <property type="match status" value="2"/>
</dbReference>
<accession>A0A6I3N8Q9</accession>
<evidence type="ECO:0000313" key="4">
    <source>
        <dbReference type="EMBL" id="MTL94121.1"/>
    </source>
</evidence>
<evidence type="ECO:0000313" key="3">
    <source>
        <dbReference type="EMBL" id="MTK20237.1"/>
    </source>
</evidence>
<dbReference type="EMBL" id="WMQE01000003">
    <property type="protein sequence ID" value="MTK20237.1"/>
    <property type="molecule type" value="Genomic_DNA"/>
</dbReference>
<name>A0A6I3N8Q9_9FIRM</name>
<protein>
    <submittedName>
        <fullName evidence="3">Diguanylate cyclase</fullName>
    </submittedName>
</protein>
<dbReference type="Gene3D" id="3.30.450.20">
    <property type="entry name" value="PAS domain"/>
    <property type="match status" value="2"/>
</dbReference>
<sequence>MSNSEYKILDHLSKGILVINNEFKIIYANQVAEEIFNINKDSILGESLHHLNCQKELCLFCLLSKQIKDFPLHSPIKKITIPNYYQIPDQHLIIKIIRHENIFLVEGKSINFSNDRKKELLTELIQHSKDYMFFKDENLNYVIANQSYLDFVGLKENELIGLNDWDLVRKGILSEELYYQCKCGDNDTLLHGSYSGVEVFLGRSYQVLKQKVNQGVLCVAKDITEIINMTKLSVEDSLTQMYNRRKFNTVYNNIFEDSKYNYYLVLIEFSNLDLINTLYGYQQGDEYLKILSKILLNYSEELFFRLDGSIFCSLTDKNQKNLEKFISHIFSDLDQINITPKITINVGACQIDRTTSKEINYNKASHFLNESKKIGQNQCIIDGELYLKK</sequence>
<dbReference type="EMBL" id="WMQV01000010">
    <property type="protein sequence ID" value="MTL94121.1"/>
    <property type="molecule type" value="Genomic_DNA"/>
</dbReference>
<dbReference type="Pfam" id="PF08448">
    <property type="entry name" value="PAS_4"/>
    <property type="match status" value="1"/>
</dbReference>
<dbReference type="CDD" id="cd00130">
    <property type="entry name" value="PAS"/>
    <property type="match status" value="1"/>
</dbReference>
<dbReference type="InterPro" id="IPR000014">
    <property type="entry name" value="PAS"/>
</dbReference>
<feature type="domain" description="GGDEF" evidence="2">
    <location>
        <begin position="260"/>
        <end position="384"/>
    </location>
</feature>
<feature type="domain" description="PAS" evidence="1">
    <location>
        <begin position="117"/>
        <end position="161"/>
    </location>
</feature>
<dbReference type="NCBIfam" id="TIGR00254">
    <property type="entry name" value="GGDEF"/>
    <property type="match status" value="1"/>
</dbReference>
<dbReference type="PANTHER" id="PTHR44757:SF2">
    <property type="entry name" value="BIOFILM ARCHITECTURE MAINTENANCE PROTEIN MBAA"/>
    <property type="match status" value="1"/>
</dbReference>
<comment type="caution">
    <text evidence="3">The sequence shown here is derived from an EMBL/GenBank/DDBJ whole genome shotgun (WGS) entry which is preliminary data.</text>
</comment>
<dbReference type="InterPro" id="IPR013656">
    <property type="entry name" value="PAS_4"/>
</dbReference>
<dbReference type="Pfam" id="PF13426">
    <property type="entry name" value="PAS_9"/>
    <property type="match status" value="1"/>
</dbReference>